<protein>
    <recommendedName>
        <fullName evidence="3">Nuclear transport factor 2 family protein</fullName>
    </recommendedName>
</protein>
<organism evidence="1 2">
    <name type="scientific">Bacillus salipaludis</name>
    <dbReference type="NCBI Taxonomy" id="2547811"/>
    <lineage>
        <taxon>Bacteria</taxon>
        <taxon>Bacillati</taxon>
        <taxon>Bacillota</taxon>
        <taxon>Bacilli</taxon>
        <taxon>Bacillales</taxon>
        <taxon>Bacillaceae</taxon>
        <taxon>Bacillus</taxon>
    </lineage>
</organism>
<dbReference type="InterPro" id="IPR032710">
    <property type="entry name" value="NTF2-like_dom_sf"/>
</dbReference>
<sequence>MKLSINCFLNKENIYRKCKIEKGLCYRVKYLKNRLILILVFNCTIMLTGFNKFEENEITALVKSMISTVNKKDAEGYIQTLDEYFIKTTYGNKDFIRKNINEFGHLDLLEFDVETIHTYVSYAHYKLIHTGKDNIKTAFFGKMILVKTKEGWRIYHISEEEI</sequence>
<evidence type="ECO:0008006" key="3">
    <source>
        <dbReference type="Google" id="ProtNLM"/>
    </source>
</evidence>
<reference evidence="1 2" key="1">
    <citation type="submission" date="2019-03" db="EMBL/GenBank/DDBJ databases">
        <title>Bacillus niacini sp. nov. a Nicotinate-Metabolizing Mesophile Isolated from Soil.</title>
        <authorList>
            <person name="Zhang G."/>
        </authorList>
    </citation>
    <scope>NUCLEOTIDE SEQUENCE [LARGE SCALE GENOMIC DNA]</scope>
    <source>
        <strain evidence="1 2">WN066</strain>
    </source>
</reference>
<dbReference type="EMBL" id="SMYO01000017">
    <property type="protein sequence ID" value="TDK58130.1"/>
    <property type="molecule type" value="Genomic_DNA"/>
</dbReference>
<dbReference type="Proteomes" id="UP000295132">
    <property type="component" value="Unassembled WGS sequence"/>
</dbReference>
<comment type="caution">
    <text evidence="1">The sequence shown here is derived from an EMBL/GenBank/DDBJ whole genome shotgun (WGS) entry which is preliminary data.</text>
</comment>
<accession>A0A4R5VK50</accession>
<dbReference type="RefSeq" id="WP_133338952.1">
    <property type="nucleotide sequence ID" value="NZ_SMYO01000017.1"/>
</dbReference>
<gene>
    <name evidence="1" type="ORF">E2K98_24755</name>
</gene>
<dbReference type="AlphaFoldDB" id="A0A4R5VK50"/>
<proteinExistence type="predicted"/>
<evidence type="ECO:0000313" key="1">
    <source>
        <dbReference type="EMBL" id="TDK58130.1"/>
    </source>
</evidence>
<name>A0A4R5VK50_9BACI</name>
<evidence type="ECO:0000313" key="2">
    <source>
        <dbReference type="Proteomes" id="UP000295132"/>
    </source>
</evidence>
<dbReference type="SUPFAM" id="SSF54427">
    <property type="entry name" value="NTF2-like"/>
    <property type="match status" value="1"/>
</dbReference>